<keyword evidence="2" id="KW-1185">Reference proteome</keyword>
<organism evidence="1 2">
    <name type="scientific">Dendrobium nobile</name>
    <name type="common">Orchid</name>
    <dbReference type="NCBI Taxonomy" id="94219"/>
    <lineage>
        <taxon>Eukaryota</taxon>
        <taxon>Viridiplantae</taxon>
        <taxon>Streptophyta</taxon>
        <taxon>Embryophyta</taxon>
        <taxon>Tracheophyta</taxon>
        <taxon>Spermatophyta</taxon>
        <taxon>Magnoliopsida</taxon>
        <taxon>Liliopsida</taxon>
        <taxon>Asparagales</taxon>
        <taxon>Orchidaceae</taxon>
        <taxon>Epidendroideae</taxon>
        <taxon>Malaxideae</taxon>
        <taxon>Dendrobiinae</taxon>
        <taxon>Dendrobium</taxon>
    </lineage>
</organism>
<proteinExistence type="predicted"/>
<comment type="caution">
    <text evidence="1">The sequence shown here is derived from an EMBL/GenBank/DDBJ whole genome shotgun (WGS) entry which is preliminary data.</text>
</comment>
<protein>
    <recommendedName>
        <fullName evidence="3">Reverse transcriptase</fullName>
    </recommendedName>
</protein>
<dbReference type="EMBL" id="JAGYWB010000004">
    <property type="protein sequence ID" value="KAI0524487.1"/>
    <property type="molecule type" value="Genomic_DNA"/>
</dbReference>
<accession>A0A8T3C464</accession>
<dbReference type="SUPFAM" id="SSF56219">
    <property type="entry name" value="DNase I-like"/>
    <property type="match status" value="1"/>
</dbReference>
<dbReference type="OrthoDB" id="786283at2759"/>
<dbReference type="PANTHER" id="PTHR33710">
    <property type="entry name" value="BNAC02G09200D PROTEIN"/>
    <property type="match status" value="1"/>
</dbReference>
<dbReference type="Proteomes" id="UP000829196">
    <property type="component" value="Unassembled WGS sequence"/>
</dbReference>
<evidence type="ECO:0008006" key="3">
    <source>
        <dbReference type="Google" id="ProtNLM"/>
    </source>
</evidence>
<dbReference type="PANTHER" id="PTHR33710:SF77">
    <property type="entry name" value="DNASE I-LIKE SUPERFAMILY PROTEIN"/>
    <property type="match status" value="1"/>
</dbReference>
<dbReference type="AlphaFoldDB" id="A0A8T3C464"/>
<sequence length="322" mass="38143">MLKFMNDNDYHDIGMVGPRYMWCNNKVGSARILEHLDRCLLNSLAIQKIKIAMVRHLARLASDHFPIVLKIFDESRSMARSIKFEDVWLSFKTSEHIVSKTWKKYFVGDDMEILNKKCKRALNDLFHWSKNKLKYFSSEKSRLKAEILSLQEEEATNGWLEDEKLCLLRSKVKELNVILNHLNTWWKQRAKVKWNVEGDSNTKVFHSFANVRRNTNTEDQREVEVVYYSFFLDKWKERKCCLDNWPNSWQVLNEDHKTWLKKELTSYEVKETVMKLGNNKAPGCDGLTHSFFKNFWEIIGGDVCKAVSLLERYFVSTHSKIQ</sequence>
<reference evidence="1" key="1">
    <citation type="journal article" date="2022" name="Front. Genet.">
        <title>Chromosome-Scale Assembly of the Dendrobium nobile Genome Provides Insights Into the Molecular Mechanism of the Biosynthesis of the Medicinal Active Ingredient of Dendrobium.</title>
        <authorList>
            <person name="Xu Q."/>
            <person name="Niu S.-C."/>
            <person name="Li K.-L."/>
            <person name="Zheng P.-J."/>
            <person name="Zhang X.-J."/>
            <person name="Jia Y."/>
            <person name="Liu Y."/>
            <person name="Niu Y.-X."/>
            <person name="Yu L.-H."/>
            <person name="Chen D.-F."/>
            <person name="Zhang G.-Q."/>
        </authorList>
    </citation>
    <scope>NUCLEOTIDE SEQUENCE</scope>
    <source>
        <tissue evidence="1">Leaf</tissue>
    </source>
</reference>
<name>A0A8T3C464_DENNO</name>
<dbReference type="InterPro" id="IPR036691">
    <property type="entry name" value="Endo/exonu/phosph_ase_sf"/>
</dbReference>
<evidence type="ECO:0000313" key="1">
    <source>
        <dbReference type="EMBL" id="KAI0524487.1"/>
    </source>
</evidence>
<evidence type="ECO:0000313" key="2">
    <source>
        <dbReference type="Proteomes" id="UP000829196"/>
    </source>
</evidence>
<gene>
    <name evidence="1" type="ORF">KFK09_003857</name>
</gene>